<name>A0A3S5WWD1_AERCA</name>
<evidence type="ECO:0000313" key="2">
    <source>
        <dbReference type="Proteomes" id="UP000266778"/>
    </source>
</evidence>
<gene>
    <name evidence="1" type="ORF">C1C91_17920</name>
</gene>
<organism evidence="1 2">
    <name type="scientific">Aeromonas caviae</name>
    <name type="common">Aeromonas punctata</name>
    <dbReference type="NCBI Taxonomy" id="648"/>
    <lineage>
        <taxon>Bacteria</taxon>
        <taxon>Pseudomonadati</taxon>
        <taxon>Pseudomonadota</taxon>
        <taxon>Gammaproteobacteria</taxon>
        <taxon>Aeromonadales</taxon>
        <taxon>Aeromonadaceae</taxon>
        <taxon>Aeromonas</taxon>
    </lineage>
</organism>
<dbReference type="RefSeq" id="WP_109112772.1">
    <property type="nucleotide sequence ID" value="NZ_JAPECC010000045.1"/>
</dbReference>
<reference evidence="1" key="1">
    <citation type="journal article" date="2019" name="J Environ">
        <title>Genetic characterization and potential molecular dissemination mechanism of tet (31) gene in Aeromonas caviae from an oxytetracycline wastewater treatment system.</title>
        <authorList>
            <person name="Shi Y."/>
            <person name="Tian Z."/>
            <person name="Leclercq S.O."/>
            <person name="Zhang H."/>
            <person name="Yang M."/>
            <person name="Zhang Y."/>
        </authorList>
    </citation>
    <scope>NUCLEOTIDE SEQUENCE</scope>
    <source>
        <strain evidence="1">T25-39</strain>
    </source>
</reference>
<protein>
    <submittedName>
        <fullName evidence="1">Uncharacterized protein</fullName>
    </submittedName>
</protein>
<accession>A0A3S5WWD1</accession>
<dbReference type="Gene3D" id="3.30.450.20">
    <property type="entry name" value="PAS domain"/>
    <property type="match status" value="1"/>
</dbReference>
<sequence length="134" mass="15006">MFVHNMATQSIEPQFKSLEHVLNETGSVIDESGLDAFLNEDHTPLGLSLMQTLALTPYVKSILLADPQGRFNSVPHLPVGEHVDAKERPWFLAAAVRTLFVHYTDHYPSKFDDKSRSVSVSRPLIIDGRPRLPS</sequence>
<dbReference type="EMBL" id="CP025706">
    <property type="protein sequence ID" value="AXB06605.1"/>
    <property type="molecule type" value="Genomic_DNA"/>
</dbReference>
<evidence type="ECO:0000313" key="1">
    <source>
        <dbReference type="EMBL" id="AXB06605.1"/>
    </source>
</evidence>
<dbReference type="CDD" id="cd18773">
    <property type="entry name" value="PDC1_HK_sensor"/>
    <property type="match status" value="1"/>
</dbReference>
<proteinExistence type="predicted"/>
<dbReference type="Proteomes" id="UP000266778">
    <property type="component" value="Chromosome"/>
</dbReference>
<dbReference type="AlphaFoldDB" id="A0A3S5WWD1"/>